<dbReference type="AlphaFoldDB" id="A0A2U9ICJ1"/>
<sequence length="127" mass="14732">MELTITLYGNPNNPQVEIGKNVSKANDIYVKSPLMAFLVSIPHCIYLITNEINERKGKELEFKVIARYQLDNLAIFTGNYVFEKIIIEICGKDCKEDYMEDLLEIVKNSCPIYLSLKDKVELKYKIY</sequence>
<evidence type="ECO:0000313" key="1">
    <source>
        <dbReference type="EMBL" id="AWR93745.1"/>
    </source>
</evidence>
<dbReference type="InterPro" id="IPR015946">
    <property type="entry name" value="KH_dom-like_a/b"/>
</dbReference>
<organism evidence="1 2">
    <name type="scientific">Acidianus brierleyi</name>
    <dbReference type="NCBI Taxonomy" id="41673"/>
    <lineage>
        <taxon>Archaea</taxon>
        <taxon>Thermoproteota</taxon>
        <taxon>Thermoprotei</taxon>
        <taxon>Sulfolobales</taxon>
        <taxon>Sulfolobaceae</taxon>
        <taxon>Acidianus</taxon>
    </lineage>
</organism>
<proteinExistence type="predicted"/>
<dbReference type="EMBL" id="CP029289">
    <property type="protein sequence ID" value="AWR93745.1"/>
    <property type="molecule type" value="Genomic_DNA"/>
</dbReference>
<dbReference type="GeneID" id="36831103"/>
<protein>
    <submittedName>
        <fullName evidence="1">Oxidoreductase</fullName>
    </submittedName>
</protein>
<evidence type="ECO:0000313" key="2">
    <source>
        <dbReference type="Proteomes" id="UP000248044"/>
    </source>
</evidence>
<dbReference type="OrthoDB" id="43722at2157"/>
<dbReference type="SUPFAM" id="SSF82784">
    <property type="entry name" value="OsmC-like"/>
    <property type="match status" value="1"/>
</dbReference>
<reference evidence="1 2" key="1">
    <citation type="submission" date="2018-05" db="EMBL/GenBank/DDBJ databases">
        <title>Complete Genome Sequences of Extremely Thermoacidophilic, Metal-Mobilizing Type-Strain Members of the Archaeal Family Sulfolobaceae: Acidianus brierleyi DSM-1651T, Acidianus sulfidivorans DSM-18786T, Metallosphaera hakonensis DSM-7519T, and Metallosphaera prunae DSM-10039T.</title>
        <authorList>
            <person name="Counts J.A."/>
            <person name="Kelly R.M."/>
        </authorList>
    </citation>
    <scope>NUCLEOTIDE SEQUENCE [LARGE SCALE GENOMIC DNA]</scope>
    <source>
        <strain evidence="1 2">DSM 1651</strain>
    </source>
</reference>
<dbReference type="KEGG" id="abri:DFR85_03065"/>
<accession>A0A2U9ICJ1</accession>
<gene>
    <name evidence="1" type="ORF">DFR85_03065</name>
</gene>
<dbReference type="InterPro" id="IPR036102">
    <property type="entry name" value="OsmC/Ohrsf"/>
</dbReference>
<dbReference type="RefSeq" id="WP_110269629.1">
    <property type="nucleotide sequence ID" value="NZ_CP029289.2"/>
</dbReference>
<dbReference type="Proteomes" id="UP000248044">
    <property type="component" value="Chromosome"/>
</dbReference>
<name>A0A2U9ICJ1_9CREN</name>
<dbReference type="Gene3D" id="3.30.300.20">
    <property type="match status" value="1"/>
</dbReference>
<keyword evidence="2" id="KW-1185">Reference proteome</keyword>